<dbReference type="Proteomes" id="UP000186895">
    <property type="component" value="Unassembled WGS sequence"/>
</dbReference>
<evidence type="ECO:0000313" key="2">
    <source>
        <dbReference type="Proteomes" id="UP000186895"/>
    </source>
</evidence>
<sequence>MNLYSIILRFRADPSPTSPATGMRRVTVRASSVSNAIKQAMAGYTGPWFVRGTVVRGKQG</sequence>
<evidence type="ECO:0000313" key="1">
    <source>
        <dbReference type="EMBL" id="SIQ14536.1"/>
    </source>
</evidence>
<protein>
    <submittedName>
        <fullName evidence="1">Uncharacterized protein</fullName>
    </submittedName>
</protein>
<name>A0A1N6QDQ7_9GAMM</name>
<gene>
    <name evidence="1" type="ORF">SAMN05421647_102429</name>
</gene>
<proteinExistence type="predicted"/>
<reference evidence="2" key="1">
    <citation type="submission" date="2017-01" db="EMBL/GenBank/DDBJ databases">
        <authorList>
            <person name="Varghese N."/>
            <person name="Submissions S."/>
        </authorList>
    </citation>
    <scope>NUCLEOTIDE SEQUENCE [LARGE SCALE GENOMIC DNA]</scope>
    <source>
        <strain evidence="2">DSM 7027</strain>
    </source>
</reference>
<organism evidence="1 2">
    <name type="scientific">Marinobacterium stanieri</name>
    <dbReference type="NCBI Taxonomy" id="49186"/>
    <lineage>
        <taxon>Bacteria</taxon>
        <taxon>Pseudomonadati</taxon>
        <taxon>Pseudomonadota</taxon>
        <taxon>Gammaproteobacteria</taxon>
        <taxon>Oceanospirillales</taxon>
        <taxon>Oceanospirillaceae</taxon>
        <taxon>Marinobacterium</taxon>
    </lineage>
</organism>
<accession>A0A1N6QDQ7</accession>
<dbReference type="EMBL" id="FTMN01000002">
    <property type="protein sequence ID" value="SIQ14536.1"/>
    <property type="molecule type" value="Genomic_DNA"/>
</dbReference>
<dbReference type="RefSeq" id="WP_010323658.1">
    <property type="nucleotide sequence ID" value="NZ_FTMN01000002.1"/>
</dbReference>
<dbReference type="STRING" id="49186.SAMN05421647_102429"/>
<keyword evidence="2" id="KW-1185">Reference proteome</keyword>
<dbReference type="AlphaFoldDB" id="A0A1N6QDQ7"/>